<feature type="transmembrane region" description="Helical" evidence="1">
    <location>
        <begin position="15"/>
        <end position="36"/>
    </location>
</feature>
<sequence length="53" mass="5832">MYGLIWRVLPGPWPVRLLLAAVLVAGIAAGLWYYVFPAIDPYMPFNDGAVEAP</sequence>
<keyword evidence="1" id="KW-0472">Membrane</keyword>
<dbReference type="Proteomes" id="UP000578077">
    <property type="component" value="Unassembled WGS sequence"/>
</dbReference>
<keyword evidence="1" id="KW-0812">Transmembrane</keyword>
<dbReference type="RefSeq" id="WP_184633769.1">
    <property type="nucleotide sequence ID" value="NZ_BAABKT010000005.1"/>
</dbReference>
<keyword evidence="3" id="KW-1185">Reference proteome</keyword>
<evidence type="ECO:0008006" key="4">
    <source>
        <dbReference type="Google" id="ProtNLM"/>
    </source>
</evidence>
<accession>A0A841E445</accession>
<reference evidence="2 3" key="1">
    <citation type="submission" date="2020-08" db="EMBL/GenBank/DDBJ databases">
        <title>Sequencing the genomes of 1000 actinobacteria strains.</title>
        <authorList>
            <person name="Klenk H.-P."/>
        </authorList>
    </citation>
    <scope>NUCLEOTIDE SEQUENCE [LARGE SCALE GENOMIC DNA]</scope>
    <source>
        <strain evidence="2 3">DSM 44593</strain>
    </source>
</reference>
<gene>
    <name evidence="2" type="ORF">HNR25_001263</name>
</gene>
<comment type="caution">
    <text evidence="2">The sequence shown here is derived from an EMBL/GenBank/DDBJ whole genome shotgun (WGS) entry which is preliminary data.</text>
</comment>
<dbReference type="AlphaFoldDB" id="A0A841E445"/>
<evidence type="ECO:0000313" key="2">
    <source>
        <dbReference type="EMBL" id="MBB5997512.1"/>
    </source>
</evidence>
<proteinExistence type="predicted"/>
<keyword evidence="1" id="KW-1133">Transmembrane helix</keyword>
<name>A0A841E445_9ACTN</name>
<evidence type="ECO:0000256" key="1">
    <source>
        <dbReference type="SAM" id="Phobius"/>
    </source>
</evidence>
<protein>
    <recommendedName>
        <fullName evidence="4">DUF4175 domain-containing protein</fullName>
    </recommendedName>
</protein>
<organism evidence="2 3">
    <name type="scientific">Streptomonospora salina</name>
    <dbReference type="NCBI Taxonomy" id="104205"/>
    <lineage>
        <taxon>Bacteria</taxon>
        <taxon>Bacillati</taxon>
        <taxon>Actinomycetota</taxon>
        <taxon>Actinomycetes</taxon>
        <taxon>Streptosporangiales</taxon>
        <taxon>Nocardiopsidaceae</taxon>
        <taxon>Streptomonospora</taxon>
    </lineage>
</organism>
<evidence type="ECO:0000313" key="3">
    <source>
        <dbReference type="Proteomes" id="UP000578077"/>
    </source>
</evidence>
<dbReference type="EMBL" id="JACHLY010000001">
    <property type="protein sequence ID" value="MBB5997512.1"/>
    <property type="molecule type" value="Genomic_DNA"/>
</dbReference>